<dbReference type="EMBL" id="JABANP010000023">
    <property type="protein sequence ID" value="KAF4695185.1"/>
    <property type="molecule type" value="Genomic_DNA"/>
</dbReference>
<gene>
    <name evidence="3" type="ORF">FOZ60_005511</name>
    <name evidence="4" type="ORF">FOZ62_003868</name>
</gene>
<evidence type="ECO:0000256" key="1">
    <source>
        <dbReference type="SAM" id="MobiDB-lite"/>
    </source>
</evidence>
<protein>
    <recommendedName>
        <fullName evidence="7">Vesicle transport protein USE1</fullName>
    </recommendedName>
</protein>
<feature type="region of interest" description="Disordered" evidence="1">
    <location>
        <begin position="101"/>
        <end position="151"/>
    </location>
</feature>
<dbReference type="AlphaFoldDB" id="A0A7J6PGE9"/>
<feature type="transmembrane region" description="Helical" evidence="2">
    <location>
        <begin position="235"/>
        <end position="259"/>
    </location>
</feature>
<comment type="caution">
    <text evidence="3">The sequence shown here is derived from an EMBL/GenBank/DDBJ whole genome shotgun (WGS) entry which is preliminary data.</text>
</comment>
<dbReference type="EMBL" id="JABANM010025430">
    <property type="protein sequence ID" value="KAF4714615.1"/>
    <property type="molecule type" value="Genomic_DNA"/>
</dbReference>
<feature type="compositionally biased region" description="Low complexity" evidence="1">
    <location>
        <begin position="24"/>
        <end position="35"/>
    </location>
</feature>
<feature type="region of interest" description="Disordered" evidence="1">
    <location>
        <begin position="1"/>
        <end position="37"/>
    </location>
</feature>
<sequence>MSTEGPPRQPQPPGHRPASVSGLSAASSRATVVASHPHLVTPTMIRSKNGTQEAEALLAYTKGLAMDSAANRALRLLACKKLAVEVDEDLAPLLEEAYCTDIDDDDDVESYSDSSSSEGEEEAESADVVEVPPTDEDISKEPSKPDPNDRERLFEGLRKRERSADDTEAAGGHGALLDEMLELTGHVRESANRQRETLAKDNANLELTKTLQDQHLESVTKENQRGTQLLKARRLGFFTTIILVLISIIMYCFMVPFIFYTKALPGN</sequence>
<accession>A0A7J6PGE9</accession>
<name>A0A7J6PGE9_PEROL</name>
<evidence type="ECO:0000256" key="2">
    <source>
        <dbReference type="SAM" id="Phobius"/>
    </source>
</evidence>
<evidence type="ECO:0000313" key="5">
    <source>
        <dbReference type="Proteomes" id="UP000541610"/>
    </source>
</evidence>
<keyword evidence="2" id="KW-0472">Membrane</keyword>
<evidence type="ECO:0000313" key="3">
    <source>
        <dbReference type="EMBL" id="KAF4695185.1"/>
    </source>
</evidence>
<reference evidence="5 6" key="1">
    <citation type="submission" date="2020-04" db="EMBL/GenBank/DDBJ databases">
        <title>Perkinsus olseni comparative genomics.</title>
        <authorList>
            <person name="Bogema D.R."/>
        </authorList>
    </citation>
    <scope>NUCLEOTIDE SEQUENCE [LARGE SCALE GENOMIC DNA]</scope>
    <source>
        <strain evidence="3">00978-12</strain>
        <strain evidence="4">ATCC PRA-205</strain>
    </source>
</reference>
<dbReference type="OrthoDB" id="414461at2759"/>
<feature type="compositionally biased region" description="Acidic residues" evidence="1">
    <location>
        <begin position="118"/>
        <end position="136"/>
    </location>
</feature>
<dbReference type="Proteomes" id="UP000541610">
    <property type="component" value="Unassembled WGS sequence"/>
</dbReference>
<evidence type="ECO:0008006" key="7">
    <source>
        <dbReference type="Google" id="ProtNLM"/>
    </source>
</evidence>
<keyword evidence="2" id="KW-0812">Transmembrane</keyword>
<dbReference type="Proteomes" id="UP000574390">
    <property type="component" value="Unassembled WGS sequence"/>
</dbReference>
<feature type="compositionally biased region" description="Acidic residues" evidence="1">
    <location>
        <begin position="101"/>
        <end position="110"/>
    </location>
</feature>
<keyword evidence="2" id="KW-1133">Transmembrane helix</keyword>
<organism evidence="3 5">
    <name type="scientific">Perkinsus olseni</name>
    <name type="common">Perkinsus atlanticus</name>
    <dbReference type="NCBI Taxonomy" id="32597"/>
    <lineage>
        <taxon>Eukaryota</taxon>
        <taxon>Sar</taxon>
        <taxon>Alveolata</taxon>
        <taxon>Perkinsozoa</taxon>
        <taxon>Perkinsea</taxon>
        <taxon>Perkinsida</taxon>
        <taxon>Perkinsidae</taxon>
        <taxon>Perkinsus</taxon>
    </lineage>
</organism>
<evidence type="ECO:0000313" key="6">
    <source>
        <dbReference type="Proteomes" id="UP000574390"/>
    </source>
</evidence>
<proteinExistence type="predicted"/>
<evidence type="ECO:0000313" key="4">
    <source>
        <dbReference type="EMBL" id="KAF4714615.1"/>
    </source>
</evidence>
<feature type="compositionally biased region" description="Basic and acidic residues" evidence="1">
    <location>
        <begin position="137"/>
        <end position="151"/>
    </location>
</feature>